<organism evidence="1 2">
    <name type="scientific">Klebsiella phage GH-K3</name>
    <name type="common">Bacteriophage GH-K3</name>
    <dbReference type="NCBI Taxonomy" id="2419608"/>
    <lineage>
        <taxon>Viruses</taxon>
        <taxon>Duplodnaviria</taxon>
        <taxon>Heunggongvirae</taxon>
        <taxon>Uroviricota</taxon>
        <taxon>Caudoviricetes</taxon>
        <taxon>Drexlerviridae</taxon>
        <taxon>Webervirus</taxon>
        <taxon>Webervirus GHK3</taxon>
    </lineage>
</organism>
<dbReference type="Proteomes" id="UP000293640">
    <property type="component" value="Segment"/>
</dbReference>
<keyword evidence="2" id="KW-1185">Reference proteome</keyword>
<name>A0A3S7W7M5_BPGK3</name>
<sequence length="62" mass="7261">MQTVRLRFTGNDNNEDTAKAFTIGKVYDVDSYSFKFGYLTHDDEGEPWFIESDDRDFEILAE</sequence>
<reference evidence="1 2" key="1">
    <citation type="submission" date="2018-09" db="EMBL/GenBank/DDBJ databases">
        <title>Genomics analysis of Klebsiella pneumoniae phage GH-K3.</title>
        <authorList>
            <person name="Cai R."/>
        </authorList>
    </citation>
    <scope>NUCLEOTIDE SEQUENCE [LARGE SCALE GENOMIC DNA]</scope>
    <source>
        <strain evidence="1">Sewage</strain>
    </source>
</reference>
<gene>
    <name evidence="1" type="ORF">GHK3_70</name>
</gene>
<dbReference type="EMBL" id="MH844531">
    <property type="protein sequence ID" value="AYP28251.1"/>
    <property type="molecule type" value="Genomic_DNA"/>
</dbReference>
<proteinExistence type="predicted"/>
<accession>A0A3S7W7M5</accession>
<protein>
    <submittedName>
        <fullName evidence="1">Uncharacterized protein</fullName>
    </submittedName>
</protein>
<evidence type="ECO:0000313" key="2">
    <source>
        <dbReference type="Proteomes" id="UP000293640"/>
    </source>
</evidence>
<evidence type="ECO:0000313" key="1">
    <source>
        <dbReference type="EMBL" id="AYP28251.1"/>
    </source>
</evidence>
<organismHost>
    <name type="scientific">Klebsiella pneumoniae</name>
    <dbReference type="NCBI Taxonomy" id="573"/>
</organismHost>